<feature type="region of interest" description="Disordered" evidence="1">
    <location>
        <begin position="48"/>
        <end position="71"/>
    </location>
</feature>
<gene>
    <name evidence="2" type="ORF">CCC_03498</name>
</gene>
<dbReference type="AlphaFoldDB" id="A0A0C2YX68"/>
<reference evidence="2 3" key="1">
    <citation type="submission" date="2015-01" db="EMBL/GenBank/DDBJ databases">
        <title>Genome Sequence of Magnetospirillum magnetotacticum Strain MS-1.</title>
        <authorList>
            <person name="Marinov G.K."/>
            <person name="Smalley M.D."/>
            <person name="DeSalvo G."/>
        </authorList>
    </citation>
    <scope>NUCLEOTIDE SEQUENCE [LARGE SCALE GENOMIC DNA]</scope>
    <source>
        <strain evidence="2 3">MS-1</strain>
    </source>
</reference>
<sequence length="71" mass="7974">MAPTLEEYCHCPHCNRRTRHSVARERVLAPVLWCLSCFRMRVETVKPKAKAKAASRHAPPTGAGQTYRLAG</sequence>
<dbReference type="RefSeq" id="WP_082036555.1">
    <property type="nucleotide sequence ID" value="NZ_JXSL01000025.1"/>
</dbReference>
<proteinExistence type="predicted"/>
<name>A0A0C2YX68_PARME</name>
<comment type="caution">
    <text evidence="2">The sequence shown here is derived from an EMBL/GenBank/DDBJ whole genome shotgun (WGS) entry which is preliminary data.</text>
</comment>
<evidence type="ECO:0000313" key="2">
    <source>
        <dbReference type="EMBL" id="KIL99280.1"/>
    </source>
</evidence>
<evidence type="ECO:0000256" key="1">
    <source>
        <dbReference type="SAM" id="MobiDB-lite"/>
    </source>
</evidence>
<dbReference type="OrthoDB" id="7361012at2"/>
<keyword evidence="3" id="KW-1185">Reference proteome</keyword>
<accession>A0A0C2YX68</accession>
<dbReference type="STRING" id="272627.CCC_03498"/>
<organism evidence="2 3">
    <name type="scientific">Paramagnetospirillum magnetotacticum MS-1</name>
    <dbReference type="NCBI Taxonomy" id="272627"/>
    <lineage>
        <taxon>Bacteria</taxon>
        <taxon>Pseudomonadati</taxon>
        <taxon>Pseudomonadota</taxon>
        <taxon>Alphaproteobacteria</taxon>
        <taxon>Rhodospirillales</taxon>
        <taxon>Magnetospirillaceae</taxon>
        <taxon>Paramagnetospirillum</taxon>
    </lineage>
</organism>
<dbReference type="EMBL" id="JXSL01000025">
    <property type="protein sequence ID" value="KIL99280.1"/>
    <property type="molecule type" value="Genomic_DNA"/>
</dbReference>
<evidence type="ECO:0000313" key="3">
    <source>
        <dbReference type="Proteomes" id="UP000031971"/>
    </source>
</evidence>
<dbReference type="Proteomes" id="UP000031971">
    <property type="component" value="Unassembled WGS sequence"/>
</dbReference>
<protein>
    <submittedName>
        <fullName evidence="2">Uncharacterized protein</fullName>
    </submittedName>
</protein>